<keyword evidence="4" id="KW-1133">Transmembrane helix</keyword>
<dbReference type="InterPro" id="IPR036388">
    <property type="entry name" value="WH-like_DNA-bd_sf"/>
</dbReference>
<feature type="region of interest" description="Disordered" evidence="3">
    <location>
        <begin position="233"/>
        <end position="285"/>
    </location>
</feature>
<feature type="compositionally biased region" description="Pro residues" evidence="3">
    <location>
        <begin position="239"/>
        <end position="263"/>
    </location>
</feature>
<dbReference type="SMART" id="SM01043">
    <property type="entry name" value="BTAD"/>
    <property type="match status" value="1"/>
</dbReference>
<keyword evidence="4" id="KW-0472">Membrane</keyword>
<evidence type="ECO:0000256" key="4">
    <source>
        <dbReference type="SAM" id="Phobius"/>
    </source>
</evidence>
<keyword evidence="4" id="KW-0812">Transmembrane</keyword>
<feature type="compositionally biased region" description="Polar residues" evidence="3">
    <location>
        <begin position="159"/>
        <end position="170"/>
    </location>
</feature>
<evidence type="ECO:0000256" key="3">
    <source>
        <dbReference type="SAM" id="MobiDB-lite"/>
    </source>
</evidence>
<feature type="region of interest" description="Disordered" evidence="3">
    <location>
        <begin position="566"/>
        <end position="671"/>
    </location>
</feature>
<dbReference type="PANTHER" id="PTHR35807">
    <property type="entry name" value="TRANSCRIPTIONAL REGULATOR REDD-RELATED"/>
    <property type="match status" value="1"/>
</dbReference>
<feature type="transmembrane region" description="Helical" evidence="4">
    <location>
        <begin position="12"/>
        <end position="41"/>
    </location>
</feature>
<keyword evidence="1" id="KW-0805">Transcription regulation</keyword>
<dbReference type="Gene3D" id="3.10.350.10">
    <property type="entry name" value="LysM domain"/>
    <property type="match status" value="1"/>
</dbReference>
<comment type="caution">
    <text evidence="6">The sequence shown here is derived from an EMBL/GenBank/DDBJ whole genome shotgun (WGS) entry which is preliminary data.</text>
</comment>
<feature type="region of interest" description="Disordered" evidence="3">
    <location>
        <begin position="352"/>
        <end position="383"/>
    </location>
</feature>
<feature type="region of interest" description="Disordered" evidence="3">
    <location>
        <begin position="148"/>
        <end position="170"/>
    </location>
</feature>
<dbReference type="InterPro" id="IPR036779">
    <property type="entry name" value="LysM_dom_sf"/>
</dbReference>
<gene>
    <name evidence="6" type="ORF">HFP15_22055</name>
</gene>
<evidence type="ECO:0000259" key="5">
    <source>
        <dbReference type="SMART" id="SM01043"/>
    </source>
</evidence>
<sequence>MTLLARTAARILRLLAALAAIVALAALLIGVPWGLITFIGWPLPDHIPTGDEIEATLLNPLSVTLLLNILACIAWPTWLVFAFDVARCVPDAVRGVRPPAIGPMHAVAGVLVAAAVLGLLHPRVPAATGDPLHPVRPVSIAVSTQLDAGPTERLGGPAPTTQQSTASEQGTVVVQPPQGGIYESLYRIAQRELGDGNRWPELFHLNEGRLQPDGRALTDPHLIRPGWVLQLPGDAIPRPTAPPPAPATPQPPARAEPPAPVPAPHHQAPEAAPERHQPSAPVTTTSGTAISLWSGGLVAAALASAVTLAMVTRRRRRMRTYTPGSGDRTPPPAPAPAVHALRLAYDEARLDEADRGGDDGADPVTIDDAPQAPSTFDAEEAGSTTVEIGVRDERARALDLAAVHGLGLTGAGAQATARSLLVHLLATTRATVVIPADDAQALMGADLPDSPRLRITDDLDTAVTELAARAAPVDTASEDTSLHTVLVARADRPHAELQSVLDTGSATGTAGILLGHWPAGATVRVRADGIVAAASPTIQDLRDSRLFSLGATDTRDLLTLLADTEPGSHMAAEDTPAEPDHDDPELIEEPVPAADAPPGANADPVDEHGGNGQGSQPGTEPENGLDDETAAPKHDIPYNAEDPAEQGTNAAVSPPRSLVTATDEPPDIADSSEVPELIGVAKQSDEPPECPLTLSIFGSVTMTWHSPSGEDHDLTSMLAPKHKALLVFLALHPTGTTREAVREALWPEARGRRPFNAFYASLSQIRKVLSQATNGQVVDLIDQHDEQVALTPDLVEVDYWRLHQAEHERHIAATDEQRMLAWSRIAATYRGEVADGMSALWLDGPREAAHRAVVDALAGMAAHYRGHDPQRQLQLLEHARLLNPENEDIYRDIMRVQAQLGLTDAISRTVQLLTTTLAEIGVRPDPNTLTLARALQARQHRVAS</sequence>
<keyword evidence="2" id="KW-0804">Transcription</keyword>
<feature type="transmembrane region" description="Helical" evidence="4">
    <location>
        <begin position="61"/>
        <end position="83"/>
    </location>
</feature>
<reference evidence="6 7" key="1">
    <citation type="submission" date="2020-04" db="EMBL/GenBank/DDBJ databases">
        <title>Novel species.</title>
        <authorList>
            <person name="Teo W.F.A."/>
            <person name="Lipun K."/>
            <person name="Srisuk N."/>
            <person name="Duangmal K."/>
        </authorList>
    </citation>
    <scope>NUCLEOTIDE SEQUENCE [LARGE SCALE GENOMIC DNA]</scope>
    <source>
        <strain evidence="6 7">K13G38</strain>
    </source>
</reference>
<dbReference type="InterPro" id="IPR005158">
    <property type="entry name" value="BTAD"/>
</dbReference>
<dbReference type="PANTHER" id="PTHR35807:SF1">
    <property type="entry name" value="TRANSCRIPTIONAL REGULATOR REDD"/>
    <property type="match status" value="1"/>
</dbReference>
<dbReference type="Proteomes" id="UP000715441">
    <property type="component" value="Unassembled WGS sequence"/>
</dbReference>
<proteinExistence type="predicted"/>
<dbReference type="Gene3D" id="1.10.10.10">
    <property type="entry name" value="Winged helix-like DNA-binding domain superfamily/Winged helix DNA-binding domain"/>
    <property type="match status" value="1"/>
</dbReference>
<evidence type="ECO:0000256" key="1">
    <source>
        <dbReference type="ARBA" id="ARBA00023015"/>
    </source>
</evidence>
<evidence type="ECO:0000313" key="6">
    <source>
        <dbReference type="EMBL" id="NKQ55572.1"/>
    </source>
</evidence>
<evidence type="ECO:0000313" key="7">
    <source>
        <dbReference type="Proteomes" id="UP000715441"/>
    </source>
</evidence>
<organism evidence="6 7">
    <name type="scientific">Amycolatopsis acididurans</name>
    <dbReference type="NCBI Taxonomy" id="2724524"/>
    <lineage>
        <taxon>Bacteria</taxon>
        <taxon>Bacillati</taxon>
        <taxon>Actinomycetota</taxon>
        <taxon>Actinomycetes</taxon>
        <taxon>Pseudonocardiales</taxon>
        <taxon>Pseudonocardiaceae</taxon>
        <taxon>Amycolatopsis</taxon>
    </lineage>
</organism>
<feature type="compositionally biased region" description="Low complexity" evidence="3">
    <location>
        <begin position="590"/>
        <end position="603"/>
    </location>
</feature>
<feature type="domain" description="Bacterial transcriptional activator" evidence="5">
    <location>
        <begin position="797"/>
        <end position="936"/>
    </location>
</feature>
<protein>
    <recommendedName>
        <fullName evidence="5">Bacterial transcriptional activator domain-containing protein</fullName>
    </recommendedName>
</protein>
<dbReference type="EMBL" id="JAAXLS010000016">
    <property type="protein sequence ID" value="NKQ55572.1"/>
    <property type="molecule type" value="Genomic_DNA"/>
</dbReference>
<keyword evidence="7" id="KW-1185">Reference proteome</keyword>
<accession>A0ABX1J710</accession>
<dbReference type="InterPro" id="IPR051677">
    <property type="entry name" value="AfsR-DnrI-RedD_regulator"/>
</dbReference>
<feature type="transmembrane region" description="Helical" evidence="4">
    <location>
        <begin position="290"/>
        <end position="311"/>
    </location>
</feature>
<name>A0ABX1J710_9PSEU</name>
<feature type="compositionally biased region" description="Acidic residues" evidence="3">
    <location>
        <begin position="575"/>
        <end position="588"/>
    </location>
</feature>
<evidence type="ECO:0000256" key="2">
    <source>
        <dbReference type="ARBA" id="ARBA00023163"/>
    </source>
</evidence>
<dbReference type="RefSeq" id="WP_168518622.1">
    <property type="nucleotide sequence ID" value="NZ_JAAXLS010000016.1"/>
</dbReference>